<dbReference type="InterPro" id="IPR036291">
    <property type="entry name" value="NAD(P)-bd_dom_sf"/>
</dbReference>
<dbReference type="AlphaFoldDB" id="W9X6H7"/>
<dbReference type="Proteomes" id="UP000019471">
    <property type="component" value="Unassembled WGS sequence"/>
</dbReference>
<proteinExistence type="predicted"/>
<gene>
    <name evidence="2" type="ORF">A1O5_00330</name>
</gene>
<dbReference type="CDD" id="cd08948">
    <property type="entry name" value="5beta-POR_like_SDR_a"/>
    <property type="match status" value="1"/>
</dbReference>
<dbReference type="STRING" id="1182543.W9X6H7"/>
<dbReference type="RefSeq" id="XP_007739140.1">
    <property type="nucleotide sequence ID" value="XM_007740950.1"/>
</dbReference>
<dbReference type="PANTHER" id="PTHR32487">
    <property type="entry name" value="3-OXO-DELTA(4,5)-STEROID 5-BETA-REDUCTASE"/>
    <property type="match status" value="1"/>
</dbReference>
<sequence>MGSENYPLRNSGVYHNLPQFDPSTKDLTAIITGAWGISGFGTLCALLDSPHRWSKIYTISRSPPPKPMLKLLPVELCSRIQHVACDFVSATPEQIASTLKDAGVTADYIFYYSYSQPRPDPGADAWSNDEQLVKVNASMLSNFLQALSLTDVKPKRFLLQTGGKHYGVHIGRARTPCLESDPQPRHLAPNFYYAQEDMLFEFCAKNGIGWNSRPPWIIGPTTSAAMNAIYPFAVYAAVAAERGLPLVFNGTWDTWQDCQHHGTALLTGYLSEWAVLEDKCKNEAFNSQDTSPFSWDRFWEELVRWFNIGEGIVPPQEDEGNMIEIAVGGATATPMGYGPPVRTKLAFTMLSWAQDPENAKAWKAIMERHGLTHDPFQDVQGNFVFADVQFIKAGPVGMNKARRLGWTGFVDTMESIFEMYTKMNELGMLPPMEVDRPKALV</sequence>
<reference evidence="2 3" key="1">
    <citation type="submission" date="2013-03" db="EMBL/GenBank/DDBJ databases">
        <title>The Genome Sequence of Cladophialophora psammophila CBS 110553.</title>
        <authorList>
            <consortium name="The Broad Institute Genomics Platform"/>
            <person name="Cuomo C."/>
            <person name="de Hoog S."/>
            <person name="Gorbushina A."/>
            <person name="Walker B."/>
            <person name="Young S.K."/>
            <person name="Zeng Q."/>
            <person name="Gargeya S."/>
            <person name="Fitzgerald M."/>
            <person name="Haas B."/>
            <person name="Abouelleil A."/>
            <person name="Allen A.W."/>
            <person name="Alvarado L."/>
            <person name="Arachchi H.M."/>
            <person name="Berlin A.M."/>
            <person name="Chapman S.B."/>
            <person name="Gainer-Dewar J."/>
            <person name="Goldberg J."/>
            <person name="Griggs A."/>
            <person name="Gujja S."/>
            <person name="Hansen M."/>
            <person name="Howarth C."/>
            <person name="Imamovic A."/>
            <person name="Ireland A."/>
            <person name="Larimer J."/>
            <person name="McCowan C."/>
            <person name="Murphy C."/>
            <person name="Pearson M."/>
            <person name="Poon T.W."/>
            <person name="Priest M."/>
            <person name="Roberts A."/>
            <person name="Saif S."/>
            <person name="Shea T."/>
            <person name="Sisk P."/>
            <person name="Sykes S."/>
            <person name="Wortman J."/>
            <person name="Nusbaum C."/>
            <person name="Birren B."/>
        </authorList>
    </citation>
    <scope>NUCLEOTIDE SEQUENCE [LARGE SCALE GENOMIC DNA]</scope>
    <source>
        <strain evidence="2 3">CBS 110553</strain>
    </source>
</reference>
<evidence type="ECO:0000259" key="1">
    <source>
        <dbReference type="Pfam" id="PF22917"/>
    </source>
</evidence>
<comment type="caution">
    <text evidence="2">The sequence shown here is derived from an EMBL/GenBank/DDBJ whole genome shotgun (WGS) entry which is preliminary data.</text>
</comment>
<dbReference type="Gene3D" id="3.40.50.720">
    <property type="entry name" value="NAD(P)-binding Rossmann-like Domain"/>
    <property type="match status" value="1"/>
</dbReference>
<dbReference type="Pfam" id="PF22917">
    <property type="entry name" value="PRISE"/>
    <property type="match status" value="1"/>
</dbReference>
<organism evidence="2 3">
    <name type="scientific">Cladophialophora psammophila CBS 110553</name>
    <dbReference type="NCBI Taxonomy" id="1182543"/>
    <lineage>
        <taxon>Eukaryota</taxon>
        <taxon>Fungi</taxon>
        <taxon>Dikarya</taxon>
        <taxon>Ascomycota</taxon>
        <taxon>Pezizomycotina</taxon>
        <taxon>Eurotiomycetes</taxon>
        <taxon>Chaetothyriomycetidae</taxon>
        <taxon>Chaetothyriales</taxon>
        <taxon>Herpotrichiellaceae</taxon>
        <taxon>Cladophialophora</taxon>
    </lineage>
</organism>
<feature type="domain" description="PRISE-like Rossmann-fold" evidence="1">
    <location>
        <begin position="128"/>
        <end position="323"/>
    </location>
</feature>
<dbReference type="HOGENOM" id="CLU_030125_1_1_1"/>
<name>W9X6H7_9EURO</name>
<evidence type="ECO:0000313" key="2">
    <source>
        <dbReference type="EMBL" id="EXJ75823.1"/>
    </source>
</evidence>
<protein>
    <recommendedName>
        <fullName evidence="1">PRISE-like Rossmann-fold domain-containing protein</fullName>
    </recommendedName>
</protein>
<dbReference type="GeneID" id="19185067"/>
<keyword evidence="3" id="KW-1185">Reference proteome</keyword>
<dbReference type="PANTHER" id="PTHR32487:SF29">
    <property type="entry name" value="NAD-DEPENDENT EPIMERASE_DEHYDRATASE DOMAIN-CONTAINING PROTEIN"/>
    <property type="match status" value="1"/>
</dbReference>
<dbReference type="OrthoDB" id="1731983at2759"/>
<dbReference type="eggNOG" id="ENOG502SJ55">
    <property type="taxonomic scope" value="Eukaryota"/>
</dbReference>
<evidence type="ECO:0000313" key="3">
    <source>
        <dbReference type="Proteomes" id="UP000019471"/>
    </source>
</evidence>
<accession>W9X6H7</accession>
<dbReference type="SUPFAM" id="SSF51735">
    <property type="entry name" value="NAD(P)-binding Rossmann-fold domains"/>
    <property type="match status" value="1"/>
</dbReference>
<dbReference type="InterPro" id="IPR055222">
    <property type="entry name" value="PRISE-like_Rossmann-fold"/>
</dbReference>
<dbReference type="EMBL" id="AMGX01000001">
    <property type="protein sequence ID" value="EXJ75823.1"/>
    <property type="molecule type" value="Genomic_DNA"/>
</dbReference>